<dbReference type="Proteomes" id="UP000018208">
    <property type="component" value="Unassembled WGS sequence"/>
</dbReference>
<feature type="disulfide bond" evidence="1">
    <location>
        <begin position="41"/>
        <end position="50"/>
    </location>
</feature>
<keyword evidence="1" id="KW-1015">Disulfide bond</keyword>
<dbReference type="RefSeq" id="XP_067762504.1">
    <property type="nucleotide sequence ID" value="XM_067909748.1"/>
</dbReference>
<evidence type="ECO:0000313" key="4">
    <source>
        <dbReference type="EMBL" id="KAH0571731.1"/>
    </source>
</evidence>
<dbReference type="PRINTS" id="PR00011">
    <property type="entry name" value="EGFLAMININ"/>
</dbReference>
<evidence type="ECO:0000256" key="1">
    <source>
        <dbReference type="PROSITE-ProRule" id="PRU00076"/>
    </source>
</evidence>
<evidence type="ECO:0000313" key="5">
    <source>
        <dbReference type="Proteomes" id="UP000018208"/>
    </source>
</evidence>
<proteinExistence type="predicted"/>
<protein>
    <submittedName>
        <fullName evidence="4">Tenascin-like protein</fullName>
    </submittedName>
</protein>
<feature type="domain" description="EGF-like" evidence="3">
    <location>
        <begin position="15"/>
        <end position="51"/>
    </location>
</feature>
<name>A0A9P8RWM0_9EUKA</name>
<dbReference type="CDD" id="cd12087">
    <property type="entry name" value="TM_EGFR-like"/>
    <property type="match status" value="1"/>
</dbReference>
<dbReference type="PROSITE" id="PS50026">
    <property type="entry name" value="EGF_3"/>
    <property type="match status" value="3"/>
</dbReference>
<gene>
    <name evidence="4" type="ORF">SS50377_25922</name>
</gene>
<dbReference type="KEGG" id="ssao:94299945"/>
<keyword evidence="2" id="KW-0812">Transmembrane</keyword>
<dbReference type="EMBL" id="AUWU02000006">
    <property type="protein sequence ID" value="KAH0571731.1"/>
    <property type="molecule type" value="Genomic_DNA"/>
</dbReference>
<accession>A0A9P8RWM0</accession>
<feature type="disulfide bond" evidence="1">
    <location>
        <begin position="259"/>
        <end position="268"/>
    </location>
</feature>
<dbReference type="SMART" id="SM00181">
    <property type="entry name" value="EGF"/>
    <property type="match status" value="5"/>
</dbReference>
<reference evidence="4 5" key="1">
    <citation type="journal article" date="2014" name="PLoS Genet.">
        <title>The Genome of Spironucleus salmonicida Highlights a Fish Pathogen Adapted to Fluctuating Environments.</title>
        <authorList>
            <person name="Xu F."/>
            <person name="Jerlstrom-Hultqvist J."/>
            <person name="Einarsson E."/>
            <person name="Astvaldsson A."/>
            <person name="Svard S.G."/>
            <person name="Andersson J.O."/>
        </authorList>
    </citation>
    <scope>NUCLEOTIDE SEQUENCE [LARGE SCALE GENOMIC DNA]</scope>
    <source>
        <strain evidence="4 5">ATCC 50377</strain>
    </source>
</reference>
<dbReference type="PROSITE" id="PS00022">
    <property type="entry name" value="EGF_1"/>
    <property type="match status" value="4"/>
</dbReference>
<keyword evidence="2" id="KW-1133">Transmembrane helix</keyword>
<evidence type="ECO:0000256" key="2">
    <source>
        <dbReference type="SAM" id="Phobius"/>
    </source>
</evidence>
<organism evidence="4 5">
    <name type="scientific">Spironucleus salmonicida</name>
    <dbReference type="NCBI Taxonomy" id="348837"/>
    <lineage>
        <taxon>Eukaryota</taxon>
        <taxon>Metamonada</taxon>
        <taxon>Diplomonadida</taxon>
        <taxon>Hexamitidae</taxon>
        <taxon>Hexamitinae</taxon>
        <taxon>Spironucleus</taxon>
    </lineage>
</organism>
<dbReference type="InterPro" id="IPR000742">
    <property type="entry name" value="EGF"/>
</dbReference>
<keyword evidence="2" id="KW-0472">Membrane</keyword>
<feature type="domain" description="EGF-like" evidence="3">
    <location>
        <begin position="233"/>
        <end position="269"/>
    </location>
</feature>
<comment type="caution">
    <text evidence="4">The sequence shown here is derived from an EMBL/GenBank/DDBJ whole genome shotgun (WGS) entry which is preliminary data.</text>
</comment>
<keyword evidence="1" id="KW-0245">EGF-like domain</keyword>
<keyword evidence="5" id="KW-1185">Reference proteome</keyword>
<dbReference type="InterPro" id="IPR002049">
    <property type="entry name" value="LE_dom"/>
</dbReference>
<feature type="disulfide bond" evidence="1">
    <location>
        <begin position="94"/>
        <end position="103"/>
    </location>
</feature>
<dbReference type="GeneID" id="94299945"/>
<dbReference type="Gene3D" id="2.10.25.10">
    <property type="entry name" value="Laminin"/>
    <property type="match status" value="2"/>
</dbReference>
<comment type="caution">
    <text evidence="1">Lacks conserved residue(s) required for the propagation of feature annotation.</text>
</comment>
<dbReference type="Pfam" id="PF00053">
    <property type="entry name" value="EGF_laminin"/>
    <property type="match status" value="2"/>
</dbReference>
<feature type="domain" description="EGF-like" evidence="3">
    <location>
        <begin position="67"/>
        <end position="104"/>
    </location>
</feature>
<feature type="transmembrane region" description="Helical" evidence="2">
    <location>
        <begin position="544"/>
        <end position="567"/>
    </location>
</feature>
<dbReference type="OrthoDB" id="283575at2759"/>
<evidence type="ECO:0000259" key="3">
    <source>
        <dbReference type="PROSITE" id="PS50026"/>
    </source>
</evidence>
<sequence length="607" mass="64706">MTCPENQVSLGGMCIAKECIFNNIICSNHGFCHNDSKSCSCDPTFTGLHCDACAIGMIPVNNSKQCANVKCIENDKICNGNGSCGGINFDQCVCKPGFSGKLCQCGPDHLPHPSSQECVINLCKSPNQLCYGRSECVLVEKLGQKEFICNGCGEFTDNDPRQGCAQCLPGKGFLPPPADRKCLSTNCITGNTICNGKGQCQSYGFCVCNGNFSSFSNCRGCKQTFQLHDGECIPDLCKTGNTECNGRGKCDMNRLECRCEPGFSGRSCELCAQGLVFANSKTECAKPACVNDDKVCGGRGTCEGLSFTWCNCQNRSSGKFCECDDGYTQINAALLTCGRDLCKTQRGRCFGRGACALENAQFVCKDCGNFPFNDPKQQCQGCLPGAAYFGNASNYDCRPAKCITGSSICSGQGTCEGSGECRCGDPALDPVHGCSQCLASFERVGDTCVPSGCVHSGTECAGRGRCEAGVCTCSTYLLDAGAKCSVCADEHALVNELCTVCRPGFVFVRDRCVDTRCEPGQTFNTVLFQCVDGQLHQDGVSMGLIAGIVVLVFVAVGLVGLIAFFYLKRRAGLPGRSAVVTTRQAEVPRPTLTDTEALVRETLQYDK</sequence>
<dbReference type="AlphaFoldDB" id="A0A9P8RWM0"/>